<dbReference type="AlphaFoldDB" id="A0A2A7MJD2"/>
<dbReference type="InterPro" id="IPR001360">
    <property type="entry name" value="Glyco_hydro_1"/>
</dbReference>
<dbReference type="SUPFAM" id="SSF51445">
    <property type="entry name" value="(Trans)glycosidases"/>
    <property type="match status" value="1"/>
</dbReference>
<protein>
    <submittedName>
        <fullName evidence="6">Glycoside hydrolase family 1 protein</fullName>
    </submittedName>
</protein>
<dbReference type="PROSITE" id="PS00572">
    <property type="entry name" value="GLYCOSYL_HYDROL_F1_1"/>
    <property type="match status" value="1"/>
</dbReference>
<dbReference type="OrthoDB" id="2339329at2"/>
<name>A0A2A7MJD2_9CLOT</name>
<dbReference type="PANTHER" id="PTHR10353">
    <property type="entry name" value="GLYCOSYL HYDROLASE"/>
    <property type="match status" value="1"/>
</dbReference>
<dbReference type="InterPro" id="IPR018120">
    <property type="entry name" value="Glyco_hydro_1_AS"/>
</dbReference>
<dbReference type="GO" id="GO:0005975">
    <property type="term" value="P:carbohydrate metabolic process"/>
    <property type="evidence" value="ECO:0007669"/>
    <property type="project" value="InterPro"/>
</dbReference>
<dbReference type="GO" id="GO:0008422">
    <property type="term" value="F:beta-glucosidase activity"/>
    <property type="evidence" value="ECO:0007669"/>
    <property type="project" value="TreeGrafter"/>
</dbReference>
<evidence type="ECO:0000256" key="5">
    <source>
        <dbReference type="RuleBase" id="RU003690"/>
    </source>
</evidence>
<dbReference type="PRINTS" id="PR00131">
    <property type="entry name" value="GLHYDRLASE1"/>
</dbReference>
<evidence type="ECO:0000256" key="1">
    <source>
        <dbReference type="ARBA" id="ARBA00010838"/>
    </source>
</evidence>
<gene>
    <name evidence="6" type="ORF">CQ394_07785</name>
</gene>
<feature type="active site" description="Nucleophile" evidence="4">
    <location>
        <position position="326"/>
    </location>
</feature>
<keyword evidence="3" id="KW-0326">Glycosidase</keyword>
<evidence type="ECO:0000256" key="2">
    <source>
        <dbReference type="ARBA" id="ARBA00022801"/>
    </source>
</evidence>
<accession>A0A2A7MJD2</accession>
<organism evidence="6 7">
    <name type="scientific">Clostridium neonatale</name>
    <dbReference type="NCBI Taxonomy" id="137838"/>
    <lineage>
        <taxon>Bacteria</taxon>
        <taxon>Bacillati</taxon>
        <taxon>Bacillota</taxon>
        <taxon>Clostridia</taxon>
        <taxon>Eubacteriales</taxon>
        <taxon>Clostridiaceae</taxon>
        <taxon>Clostridium</taxon>
    </lineage>
</organism>
<reference evidence="6 7" key="1">
    <citation type="submission" date="2017-10" db="EMBL/GenBank/DDBJ databases">
        <title>Effective Description of Clostridium neonatale sp. nov. linked to necrotizing enterocolitis in neonates and a clarification of species assignable to the genus Clostridium (Prazmowski 1880) emend. Lawson and Rainey 2016.</title>
        <authorList>
            <person name="Bernard K."/>
            <person name="Burdz T."/>
            <person name="Wiebe D."/>
            <person name="Balcewich B."/>
            <person name="Alfa M."/>
            <person name="Bernier A.-M."/>
        </authorList>
    </citation>
    <scope>NUCLEOTIDE SEQUENCE [LARGE SCALE GENOMIC DNA]</scope>
    <source>
        <strain evidence="6 7">LCDC99A005</strain>
    </source>
</reference>
<sequence>MLDIFQYPEIKFPENFLWGATTAGQQIEGNNCSYHDDKNYAPQYALGGIPYEMPEKACNSYELYEDDIKLLKDMNLNLYRMSIEWCRIEPEEGKFNKEALNHYINVLSRLKEENIKVCLTMHHVSHPVWFHKKDAFKTLDNLKYFEKYLEYVVPKVAQYVDFWLVLNELNLPFEYSVKERINMIRYHARGYHIIKKYSQKPVSSAHSYSVKFPKRGYNDKLDSLMADYIDYMENEFFFHAIRTGEITMPFEDSEYVPEVKGTCDFWSLNTYIRQIIDGHKKMTLTDHYKASTFKPIETPFFSDEICPEIMIHMLMRLKDKPVLITENGIAVNDDRYRIVYIAAMLQSLKEAMEMGADVIGYSHWTLLDNWEWGTYNPTFGLASVDKETFARTLKTSGRFYGNIAENNGYDQTILKKYLNELPSIINYKK</sequence>
<keyword evidence="7" id="KW-1185">Reference proteome</keyword>
<evidence type="ECO:0000313" key="7">
    <source>
        <dbReference type="Proteomes" id="UP000220840"/>
    </source>
</evidence>
<comment type="caution">
    <text evidence="6">The sequence shown here is derived from an EMBL/GenBank/DDBJ whole genome shotgun (WGS) entry which is preliminary data.</text>
</comment>
<dbReference type="Pfam" id="PF00232">
    <property type="entry name" value="Glyco_hydro_1"/>
    <property type="match status" value="1"/>
</dbReference>
<dbReference type="EMBL" id="PDCJ01000001">
    <property type="protein sequence ID" value="PEG31593.1"/>
    <property type="molecule type" value="Genomic_DNA"/>
</dbReference>
<dbReference type="Proteomes" id="UP000220840">
    <property type="component" value="Unassembled WGS sequence"/>
</dbReference>
<evidence type="ECO:0000313" key="6">
    <source>
        <dbReference type="EMBL" id="PEG31593.1"/>
    </source>
</evidence>
<dbReference type="RefSeq" id="WP_058295747.1">
    <property type="nucleotide sequence ID" value="NZ_CAMRXG010000060.1"/>
</dbReference>
<keyword evidence="2 6" id="KW-0378">Hydrolase</keyword>
<dbReference type="InterPro" id="IPR017853">
    <property type="entry name" value="GH"/>
</dbReference>
<evidence type="ECO:0000256" key="4">
    <source>
        <dbReference type="PROSITE-ProRule" id="PRU10055"/>
    </source>
</evidence>
<dbReference type="PANTHER" id="PTHR10353:SF209">
    <property type="entry name" value="GALACTOLIPID GALACTOSYLTRANSFERASE SFR2, CHLOROPLASTIC"/>
    <property type="match status" value="1"/>
</dbReference>
<evidence type="ECO:0000256" key="3">
    <source>
        <dbReference type="ARBA" id="ARBA00023295"/>
    </source>
</evidence>
<dbReference type="STRING" id="137838.GCA_001458595_03028"/>
<dbReference type="Gene3D" id="3.20.20.80">
    <property type="entry name" value="Glycosidases"/>
    <property type="match status" value="1"/>
</dbReference>
<proteinExistence type="inferred from homology"/>
<comment type="similarity">
    <text evidence="1 5">Belongs to the glycosyl hydrolase 1 family.</text>
</comment>